<evidence type="ECO:0000256" key="1">
    <source>
        <dbReference type="SAM" id="MobiDB-lite"/>
    </source>
</evidence>
<protein>
    <recommendedName>
        <fullName evidence="4">Anti-sigma factor</fullName>
    </recommendedName>
</protein>
<evidence type="ECO:0008006" key="4">
    <source>
        <dbReference type="Google" id="ProtNLM"/>
    </source>
</evidence>
<evidence type="ECO:0000313" key="2">
    <source>
        <dbReference type="EMBL" id="AYF74652.1"/>
    </source>
</evidence>
<accession>A0A386ZA07</accession>
<gene>
    <name evidence="2" type="ORF">D7D52_13135</name>
</gene>
<dbReference type="AlphaFoldDB" id="A0A386ZA07"/>
<sequence length="303" mass="31356">MAGTTVPTPPFSTQLLADLHAGSIPPEESERLWPAVRRDPEAMRYLSSLDRVDARLRDLGQDEHIAHPMPAEVADRLERMIADLAAEPAPAATSAPDRMATVTRLPVAPPPVVRSTHPAPAPTAPIPVLNGTIFDTGRLDPRELEILEPEPEPEPEPDLAEPIALERPSRRLRWLTVAAAAAAVVAGTVVAVDALGAHPVAPAAPPAAAAADLDASMPPGVLLTAMGRHDITGPLATANALSGCLRAAGLDRQVLGSKNVVFSGTPGVLVLLAGPKPPQITAAVLGTGCGPGNPQILERTDIG</sequence>
<dbReference type="KEGG" id="nyu:D7D52_13135"/>
<evidence type="ECO:0000313" key="3">
    <source>
        <dbReference type="Proteomes" id="UP000267164"/>
    </source>
</evidence>
<dbReference type="OrthoDB" id="4566632at2"/>
<dbReference type="Proteomes" id="UP000267164">
    <property type="component" value="Chromosome"/>
</dbReference>
<organism evidence="2 3">
    <name type="scientific">Nocardia yunnanensis</name>
    <dbReference type="NCBI Taxonomy" id="2382165"/>
    <lineage>
        <taxon>Bacteria</taxon>
        <taxon>Bacillati</taxon>
        <taxon>Actinomycetota</taxon>
        <taxon>Actinomycetes</taxon>
        <taxon>Mycobacteriales</taxon>
        <taxon>Nocardiaceae</taxon>
        <taxon>Nocardia</taxon>
    </lineage>
</organism>
<feature type="region of interest" description="Disordered" evidence="1">
    <location>
        <begin position="111"/>
        <end position="132"/>
    </location>
</feature>
<proteinExistence type="predicted"/>
<dbReference type="RefSeq" id="WP_120736571.1">
    <property type="nucleotide sequence ID" value="NZ_CP032568.1"/>
</dbReference>
<keyword evidence="3" id="KW-1185">Reference proteome</keyword>
<name>A0A386ZA07_9NOCA</name>
<reference evidence="2 3" key="1">
    <citation type="submission" date="2018-09" db="EMBL/GenBank/DDBJ databases">
        <title>Nocardia yunnanensis sp. nov., an actinomycete isolated from a soil sample.</title>
        <authorList>
            <person name="Zhang J."/>
        </authorList>
    </citation>
    <scope>NUCLEOTIDE SEQUENCE [LARGE SCALE GENOMIC DNA]</scope>
    <source>
        <strain evidence="2 3">CFHS0054</strain>
    </source>
</reference>
<dbReference type="EMBL" id="CP032568">
    <property type="protein sequence ID" value="AYF74652.1"/>
    <property type="molecule type" value="Genomic_DNA"/>
</dbReference>